<organism evidence="1 2">
    <name type="scientific">Caerostris extrusa</name>
    <name type="common">Bark spider</name>
    <name type="synonym">Caerostris bankana</name>
    <dbReference type="NCBI Taxonomy" id="172846"/>
    <lineage>
        <taxon>Eukaryota</taxon>
        <taxon>Metazoa</taxon>
        <taxon>Ecdysozoa</taxon>
        <taxon>Arthropoda</taxon>
        <taxon>Chelicerata</taxon>
        <taxon>Arachnida</taxon>
        <taxon>Araneae</taxon>
        <taxon>Araneomorphae</taxon>
        <taxon>Entelegynae</taxon>
        <taxon>Araneoidea</taxon>
        <taxon>Araneidae</taxon>
        <taxon>Caerostris</taxon>
    </lineage>
</organism>
<accession>A0AAV4WYP4</accession>
<sequence>MLFGGFVHLNAEYLILYVMICHLSQSFSIFVEDGVCLSMLFQRFAQVFKQAHIVPGVWRGRGSWIDERSSLSFCNCLPPLSWGGLKQFQVISFRYADAYLMRFRDIKIENPSSILPPTPLTTCPFGIFHVKDGGFSGSVSVRPMTLWVKSGKWAFETPHSAS</sequence>
<dbReference type="Proteomes" id="UP001054945">
    <property type="component" value="Unassembled WGS sequence"/>
</dbReference>
<proteinExistence type="predicted"/>
<dbReference type="AlphaFoldDB" id="A0AAV4WYP4"/>
<dbReference type="EMBL" id="BPLR01016958">
    <property type="protein sequence ID" value="GIY87626.1"/>
    <property type="molecule type" value="Genomic_DNA"/>
</dbReference>
<evidence type="ECO:0000313" key="2">
    <source>
        <dbReference type="Proteomes" id="UP001054945"/>
    </source>
</evidence>
<protein>
    <submittedName>
        <fullName evidence="1">Uncharacterized protein</fullName>
    </submittedName>
</protein>
<comment type="caution">
    <text evidence="1">The sequence shown here is derived from an EMBL/GenBank/DDBJ whole genome shotgun (WGS) entry which is preliminary data.</text>
</comment>
<keyword evidence="2" id="KW-1185">Reference proteome</keyword>
<evidence type="ECO:0000313" key="1">
    <source>
        <dbReference type="EMBL" id="GIY87626.1"/>
    </source>
</evidence>
<gene>
    <name evidence="1" type="ORF">CEXT_320141</name>
</gene>
<name>A0AAV4WYP4_CAEEX</name>
<reference evidence="1 2" key="1">
    <citation type="submission" date="2021-06" db="EMBL/GenBank/DDBJ databases">
        <title>Caerostris extrusa draft genome.</title>
        <authorList>
            <person name="Kono N."/>
            <person name="Arakawa K."/>
        </authorList>
    </citation>
    <scope>NUCLEOTIDE SEQUENCE [LARGE SCALE GENOMIC DNA]</scope>
</reference>